<proteinExistence type="inferred from homology"/>
<evidence type="ECO:0000256" key="2">
    <source>
        <dbReference type="ARBA" id="ARBA00022448"/>
    </source>
</evidence>
<evidence type="ECO:0000256" key="1">
    <source>
        <dbReference type="ARBA" id="ARBA00005417"/>
    </source>
</evidence>
<sequence>MGVLKVDNLTKDYGNNKGVFDVSFEIEEGEVFGFLGPNGAGKTTTIRHILGFSKPKKGNVSVLGINSWDKPEVIQKELGYLPGEITFPGDMTGTAFIKMIANMREMTNMSRAEELIEIFELDPSGDLKRMSKGMKQKIGIVCAFMHSPKILILDEPTSGLDPLMQSKFISLIASEKANGKTILMSSHIFEEVEKTCDRIAIIKRGRIIETIDSSKLKHGKQKFFKIEFESEDHCERFSKEELKFISINIDKKQVNINVQDEEINELIQILSRYKIKYLKEIKHTLEDYFMHFYGGEEYDK</sequence>
<dbReference type="InterPro" id="IPR027417">
    <property type="entry name" value="P-loop_NTPase"/>
</dbReference>
<dbReference type="OrthoDB" id="9804819at2"/>
<gene>
    <name evidence="5" type="ORF">SAMN04488529_104163</name>
</gene>
<dbReference type="InterPro" id="IPR017871">
    <property type="entry name" value="ABC_transporter-like_CS"/>
</dbReference>
<evidence type="ECO:0000256" key="4">
    <source>
        <dbReference type="ARBA" id="ARBA00022840"/>
    </source>
</evidence>
<keyword evidence="3" id="KW-0547">Nucleotide-binding</keyword>
<reference evidence="5 6" key="1">
    <citation type="submission" date="2016-10" db="EMBL/GenBank/DDBJ databases">
        <authorList>
            <person name="de Groot N.N."/>
        </authorList>
    </citation>
    <scope>NUCLEOTIDE SEQUENCE [LARGE SCALE GENOMIC DNA]</scope>
    <source>
        <strain evidence="5 6">DSM 12272</strain>
    </source>
</reference>
<dbReference type="SMART" id="SM00382">
    <property type="entry name" value="AAA"/>
    <property type="match status" value="1"/>
</dbReference>
<dbReference type="InterPro" id="IPR003593">
    <property type="entry name" value="AAA+_ATPase"/>
</dbReference>
<dbReference type="GO" id="GO:0016887">
    <property type="term" value="F:ATP hydrolysis activity"/>
    <property type="evidence" value="ECO:0007669"/>
    <property type="project" value="InterPro"/>
</dbReference>
<dbReference type="EMBL" id="FNJM01000004">
    <property type="protein sequence ID" value="SDP36708.1"/>
    <property type="molecule type" value="Genomic_DNA"/>
</dbReference>
<dbReference type="PANTHER" id="PTHR42711:SF5">
    <property type="entry name" value="ABC TRANSPORTER ATP-BINDING PROTEIN NATA"/>
    <property type="match status" value="1"/>
</dbReference>
<dbReference type="GO" id="GO:0005524">
    <property type="term" value="F:ATP binding"/>
    <property type="evidence" value="ECO:0007669"/>
    <property type="project" value="UniProtKB-KW"/>
</dbReference>
<dbReference type="PROSITE" id="PS50893">
    <property type="entry name" value="ABC_TRANSPORTER_2"/>
    <property type="match status" value="1"/>
</dbReference>
<evidence type="ECO:0000313" key="5">
    <source>
        <dbReference type="EMBL" id="SDP36708.1"/>
    </source>
</evidence>
<dbReference type="Gene3D" id="3.40.50.300">
    <property type="entry name" value="P-loop containing nucleotide triphosphate hydrolases"/>
    <property type="match status" value="1"/>
</dbReference>
<dbReference type="InterPro" id="IPR003439">
    <property type="entry name" value="ABC_transporter-like_ATP-bd"/>
</dbReference>
<accession>A0A1H0S644</accession>
<organism evidence="5 6">
    <name type="scientific">Clostridium gasigenes</name>
    <dbReference type="NCBI Taxonomy" id="94869"/>
    <lineage>
        <taxon>Bacteria</taxon>
        <taxon>Bacillati</taxon>
        <taxon>Bacillota</taxon>
        <taxon>Clostridia</taxon>
        <taxon>Eubacteriales</taxon>
        <taxon>Clostridiaceae</taxon>
        <taxon>Clostridium</taxon>
    </lineage>
</organism>
<protein>
    <submittedName>
        <fullName evidence="5">ABC-2 type transport system ATP-binding protein</fullName>
    </submittedName>
</protein>
<dbReference type="AlphaFoldDB" id="A0A1H0S644"/>
<dbReference type="InterPro" id="IPR050763">
    <property type="entry name" value="ABC_transporter_ATP-binding"/>
</dbReference>
<evidence type="ECO:0000256" key="3">
    <source>
        <dbReference type="ARBA" id="ARBA00022741"/>
    </source>
</evidence>
<dbReference type="PANTHER" id="PTHR42711">
    <property type="entry name" value="ABC TRANSPORTER ATP-BINDING PROTEIN"/>
    <property type="match status" value="1"/>
</dbReference>
<comment type="similarity">
    <text evidence="1">Belongs to the ABC transporter superfamily.</text>
</comment>
<dbReference type="RefSeq" id="WP_089968735.1">
    <property type="nucleotide sequence ID" value="NZ_FNJM01000004.1"/>
</dbReference>
<dbReference type="PROSITE" id="PS00211">
    <property type="entry name" value="ABC_TRANSPORTER_1"/>
    <property type="match status" value="1"/>
</dbReference>
<keyword evidence="6" id="KW-1185">Reference proteome</keyword>
<dbReference type="Proteomes" id="UP000198597">
    <property type="component" value="Unassembled WGS sequence"/>
</dbReference>
<dbReference type="STRING" id="94869.SAMN04488529_104163"/>
<dbReference type="Pfam" id="PF00005">
    <property type="entry name" value="ABC_tran"/>
    <property type="match status" value="1"/>
</dbReference>
<dbReference type="CDD" id="cd03230">
    <property type="entry name" value="ABC_DR_subfamily_A"/>
    <property type="match status" value="1"/>
</dbReference>
<evidence type="ECO:0000313" key="6">
    <source>
        <dbReference type="Proteomes" id="UP000198597"/>
    </source>
</evidence>
<name>A0A1H0S644_9CLOT</name>
<dbReference type="SUPFAM" id="SSF52540">
    <property type="entry name" value="P-loop containing nucleoside triphosphate hydrolases"/>
    <property type="match status" value="1"/>
</dbReference>
<keyword evidence="2" id="KW-0813">Transport</keyword>
<keyword evidence="4 5" id="KW-0067">ATP-binding</keyword>